<dbReference type="PANTHER" id="PTHR43547:SF2">
    <property type="entry name" value="HYBRID SIGNAL TRANSDUCTION HISTIDINE KINASE C"/>
    <property type="match status" value="1"/>
</dbReference>
<proteinExistence type="predicted"/>
<evidence type="ECO:0000256" key="1">
    <source>
        <dbReference type="ARBA" id="ARBA00000085"/>
    </source>
</evidence>
<organism evidence="8 9">
    <name type="scientific">Iningainema tapete BLCC-T55</name>
    <dbReference type="NCBI Taxonomy" id="2748662"/>
    <lineage>
        <taxon>Bacteria</taxon>
        <taxon>Bacillati</taxon>
        <taxon>Cyanobacteriota</taxon>
        <taxon>Cyanophyceae</taxon>
        <taxon>Nostocales</taxon>
        <taxon>Scytonemataceae</taxon>
        <taxon>Iningainema tapete</taxon>
    </lineage>
</organism>
<dbReference type="SMART" id="SM00387">
    <property type="entry name" value="HATPase_c"/>
    <property type="match status" value="1"/>
</dbReference>
<dbReference type="CDD" id="cd00075">
    <property type="entry name" value="HATPase"/>
    <property type="match status" value="1"/>
</dbReference>
<dbReference type="RefSeq" id="WP_190836043.1">
    <property type="nucleotide sequence ID" value="NZ_CAWPPI010000101.1"/>
</dbReference>
<dbReference type="PANTHER" id="PTHR43547">
    <property type="entry name" value="TWO-COMPONENT HISTIDINE KINASE"/>
    <property type="match status" value="1"/>
</dbReference>
<comment type="caution">
    <text evidence="8">The sequence shown here is derived from an EMBL/GenBank/DDBJ whole genome shotgun (WGS) entry which is preliminary data.</text>
</comment>
<dbReference type="InterPro" id="IPR004358">
    <property type="entry name" value="Sig_transdc_His_kin-like_C"/>
</dbReference>
<evidence type="ECO:0000256" key="4">
    <source>
        <dbReference type="ARBA" id="ARBA00022777"/>
    </source>
</evidence>
<dbReference type="Pfam" id="PF02518">
    <property type="entry name" value="HATPase_c"/>
    <property type="match status" value="1"/>
</dbReference>
<dbReference type="Gene3D" id="1.10.287.130">
    <property type="match status" value="1"/>
</dbReference>
<sequence>MSDSITSDLFAALNILVLERLNVNTFRIIGTIPNWLERFCSIEVSSQSSLFIPQDKLPFLSNFLIDAEEFWQSNFPTILKSGICCHPDLFGKEGYFEASAICLNERKILLVELLEQSYQEKQNLLQKARENQLKYQQLQKENQKNEVLIHCILHDIVGQLSGINYCFALLEMENLSVKGKEYLEAGKKQSLKQEMLIREILDAFSAEVNLNSFTRAPQIAPDALASAQDVIQLLNPSFTLNKIKLQLVVTNDEFTDWKVVGDKSRLERAIANIVENALRYSPTNSTVTLGLHPDGDYIVITVDDEGSGVPQEMVCNLFQKFCQGKDKSGRLGLGLYFCRITVERWGGDVGYSPRPQGGSRFWLRLPKPTNP</sequence>
<dbReference type="PROSITE" id="PS50109">
    <property type="entry name" value="HIS_KIN"/>
    <property type="match status" value="1"/>
</dbReference>
<keyword evidence="5" id="KW-0902">Two-component regulatory system</keyword>
<reference evidence="8" key="1">
    <citation type="submission" date="2020-09" db="EMBL/GenBank/DDBJ databases">
        <title>Iningainema tapete sp. nov. (Scytonemataceae, Cyanobacteria) from greenhouses in central Florida (USA) produces two types of nodularin with biosynthetic potential for microcystin-LR and anabaenopeptins.</title>
        <authorList>
            <person name="Berthold D.E."/>
            <person name="Lefler F.W."/>
            <person name="Huang I.-S."/>
            <person name="Abdulla H."/>
            <person name="Zimba P.V."/>
            <person name="Laughinghouse H.D. IV."/>
        </authorList>
    </citation>
    <scope>NUCLEOTIDE SEQUENCE</scope>
    <source>
        <strain evidence="8">BLCCT55</strain>
    </source>
</reference>
<evidence type="ECO:0000256" key="3">
    <source>
        <dbReference type="ARBA" id="ARBA00022553"/>
    </source>
</evidence>
<dbReference type="InterPro" id="IPR003594">
    <property type="entry name" value="HATPase_dom"/>
</dbReference>
<dbReference type="GO" id="GO:0000155">
    <property type="term" value="F:phosphorelay sensor kinase activity"/>
    <property type="evidence" value="ECO:0007669"/>
    <property type="project" value="TreeGrafter"/>
</dbReference>
<keyword evidence="4 8" id="KW-0808">Transferase</keyword>
<dbReference type="InterPro" id="IPR036890">
    <property type="entry name" value="HATPase_C_sf"/>
</dbReference>
<evidence type="ECO:0000256" key="2">
    <source>
        <dbReference type="ARBA" id="ARBA00012438"/>
    </source>
</evidence>
<evidence type="ECO:0000313" key="8">
    <source>
        <dbReference type="EMBL" id="MBD2776977.1"/>
    </source>
</evidence>
<evidence type="ECO:0000313" key="9">
    <source>
        <dbReference type="Proteomes" id="UP000629098"/>
    </source>
</evidence>
<dbReference type="Gene3D" id="3.30.565.10">
    <property type="entry name" value="Histidine kinase-like ATPase, C-terminal domain"/>
    <property type="match status" value="1"/>
</dbReference>
<dbReference type="Proteomes" id="UP000629098">
    <property type="component" value="Unassembled WGS sequence"/>
</dbReference>
<evidence type="ECO:0000256" key="5">
    <source>
        <dbReference type="ARBA" id="ARBA00023012"/>
    </source>
</evidence>
<feature type="domain" description="Histidine kinase" evidence="7">
    <location>
        <begin position="151"/>
        <end position="369"/>
    </location>
</feature>
<dbReference type="EC" id="2.7.13.3" evidence="2"/>
<evidence type="ECO:0000256" key="6">
    <source>
        <dbReference type="SAM" id="Coils"/>
    </source>
</evidence>
<dbReference type="SUPFAM" id="SSF55874">
    <property type="entry name" value="ATPase domain of HSP90 chaperone/DNA topoisomerase II/histidine kinase"/>
    <property type="match status" value="1"/>
</dbReference>
<protein>
    <recommendedName>
        <fullName evidence="2">histidine kinase</fullName>
        <ecNumber evidence="2">2.7.13.3</ecNumber>
    </recommendedName>
</protein>
<name>A0A8J6XVJ9_9CYAN</name>
<dbReference type="InterPro" id="IPR005467">
    <property type="entry name" value="His_kinase_dom"/>
</dbReference>
<keyword evidence="4 8" id="KW-0418">Kinase</keyword>
<dbReference type="AlphaFoldDB" id="A0A8J6XVJ9"/>
<keyword evidence="3" id="KW-0597">Phosphoprotein</keyword>
<keyword evidence="6" id="KW-0175">Coiled coil</keyword>
<feature type="coiled-coil region" evidence="6">
    <location>
        <begin position="111"/>
        <end position="141"/>
    </location>
</feature>
<gene>
    <name evidence="8" type="ORF">ICL16_34235</name>
</gene>
<comment type="catalytic activity">
    <reaction evidence="1">
        <text>ATP + protein L-histidine = ADP + protein N-phospho-L-histidine.</text>
        <dbReference type="EC" id="2.7.13.3"/>
    </reaction>
</comment>
<evidence type="ECO:0000259" key="7">
    <source>
        <dbReference type="PROSITE" id="PS50109"/>
    </source>
</evidence>
<accession>A0A8J6XVJ9</accession>
<dbReference type="PRINTS" id="PR00344">
    <property type="entry name" value="BCTRLSENSOR"/>
</dbReference>
<keyword evidence="9" id="KW-1185">Reference proteome</keyword>
<dbReference type="EMBL" id="JACXAE010000101">
    <property type="protein sequence ID" value="MBD2776977.1"/>
    <property type="molecule type" value="Genomic_DNA"/>
</dbReference>